<keyword evidence="1" id="KW-0560">Oxidoreductase</keyword>
<accession>A0A7C0U206</accession>
<dbReference type="InterPro" id="IPR002869">
    <property type="entry name" value="Pyrv_flavodox_OxRed_cen"/>
</dbReference>
<evidence type="ECO:0000313" key="3">
    <source>
        <dbReference type="EMBL" id="HDD43834.1"/>
    </source>
</evidence>
<proteinExistence type="predicted"/>
<name>A0A7C0U206_DESA2</name>
<dbReference type="PANTHER" id="PTHR43366:SF1">
    <property type="entry name" value="PYRUVATE SYNTHASE SUBUNIT PORC"/>
    <property type="match status" value="1"/>
</dbReference>
<organism evidence="3">
    <name type="scientific">Desulfofervidus auxilii</name>
    <dbReference type="NCBI Taxonomy" id="1621989"/>
    <lineage>
        <taxon>Bacteria</taxon>
        <taxon>Pseudomonadati</taxon>
        <taxon>Thermodesulfobacteriota</taxon>
        <taxon>Candidatus Desulfofervidia</taxon>
        <taxon>Candidatus Desulfofervidales</taxon>
        <taxon>Candidatus Desulfofervidaceae</taxon>
        <taxon>Candidatus Desulfofervidus</taxon>
    </lineage>
</organism>
<dbReference type="Pfam" id="PF01558">
    <property type="entry name" value="POR"/>
    <property type="match status" value="1"/>
</dbReference>
<feature type="domain" description="Pyruvate/ketoisovalerate oxidoreductase catalytic" evidence="2">
    <location>
        <begin position="10"/>
        <end position="178"/>
    </location>
</feature>
<dbReference type="InterPro" id="IPR019752">
    <property type="entry name" value="Pyrv/ketoisovalerate_OxRed_cat"/>
</dbReference>
<gene>
    <name evidence="3" type="ORF">ENG63_03100</name>
</gene>
<evidence type="ECO:0000256" key="1">
    <source>
        <dbReference type="ARBA" id="ARBA00023002"/>
    </source>
</evidence>
<comment type="caution">
    <text evidence="3">The sequence shown here is derived from an EMBL/GenBank/DDBJ whole genome shotgun (WGS) entry which is preliminary data.</text>
</comment>
<dbReference type="GO" id="GO:0016625">
    <property type="term" value="F:oxidoreductase activity, acting on the aldehyde or oxo group of donors, iron-sulfur protein as acceptor"/>
    <property type="evidence" value="ECO:0007669"/>
    <property type="project" value="InterPro"/>
</dbReference>
<evidence type="ECO:0000259" key="2">
    <source>
        <dbReference type="Pfam" id="PF01558"/>
    </source>
</evidence>
<dbReference type="InterPro" id="IPR051626">
    <property type="entry name" value="Oxidoreductase_gamma_subunit"/>
</dbReference>
<dbReference type="Gene3D" id="3.40.920.10">
    <property type="entry name" value="Pyruvate-ferredoxin oxidoreductase, PFOR, domain III"/>
    <property type="match status" value="1"/>
</dbReference>
<protein>
    <recommendedName>
        <fullName evidence="2">Pyruvate/ketoisovalerate oxidoreductase catalytic domain-containing protein</fullName>
    </recommendedName>
</protein>
<dbReference type="PANTHER" id="PTHR43366">
    <property type="entry name" value="PYRUVATE SYNTHASE SUBUNIT PORC"/>
    <property type="match status" value="1"/>
</dbReference>
<dbReference type="AlphaFoldDB" id="A0A7C0U206"/>
<dbReference type="Proteomes" id="UP000886289">
    <property type="component" value="Unassembled WGS sequence"/>
</dbReference>
<dbReference type="EMBL" id="DRBS01000120">
    <property type="protein sequence ID" value="HDD43834.1"/>
    <property type="molecule type" value="Genomic_DNA"/>
</dbReference>
<dbReference type="InterPro" id="IPR011894">
    <property type="entry name" value="PorC_KorC"/>
</dbReference>
<dbReference type="NCBIfam" id="TIGR02175">
    <property type="entry name" value="PorC_KorC"/>
    <property type="match status" value="1"/>
</dbReference>
<reference evidence="3" key="1">
    <citation type="journal article" date="2020" name="mSystems">
        <title>Genome- and Community-Level Interaction Insights into Carbon Utilization and Element Cycling Functions of Hydrothermarchaeota in Hydrothermal Sediment.</title>
        <authorList>
            <person name="Zhou Z."/>
            <person name="Liu Y."/>
            <person name="Xu W."/>
            <person name="Pan J."/>
            <person name="Luo Z.H."/>
            <person name="Li M."/>
        </authorList>
    </citation>
    <scope>NUCLEOTIDE SEQUENCE [LARGE SCALE GENOMIC DNA]</scope>
    <source>
        <strain evidence="3">HyVt-233</strain>
    </source>
</reference>
<dbReference type="SUPFAM" id="SSF53323">
    <property type="entry name" value="Pyruvate-ferredoxin oxidoreductase, PFOR, domain III"/>
    <property type="match status" value="1"/>
</dbReference>
<sequence>MIEVRWHGRGGQGVVTSSELLARAVLREGKYVQHFPEFGPERRGAPVRAYTRISDDPIDIHYGVYEPDIVVVIDPTLLADIEILTTGLKDEGYLIMNTTKLSDKIIEITKKKRLKVFTVDAHKIALEVFNRPLYNTPMLGALVKATGLASLDLVLEALGERFKGEILEKNKVAVTQAYKEVVKHEI</sequence>